<dbReference type="VEuPathDB" id="FungiDB:HpaG808083"/>
<organism evidence="2 3">
    <name type="scientific">Hyaloperonospora arabidopsidis (strain Emoy2)</name>
    <name type="common">Downy mildew agent</name>
    <name type="synonym">Peronospora arabidopsidis</name>
    <dbReference type="NCBI Taxonomy" id="559515"/>
    <lineage>
        <taxon>Eukaryota</taxon>
        <taxon>Sar</taxon>
        <taxon>Stramenopiles</taxon>
        <taxon>Oomycota</taxon>
        <taxon>Peronosporomycetes</taxon>
        <taxon>Peronosporales</taxon>
        <taxon>Peronosporaceae</taxon>
        <taxon>Hyaloperonospora</taxon>
    </lineage>
</organism>
<proteinExistence type="predicted"/>
<dbReference type="EnsemblProtists" id="HpaT808083">
    <property type="protein sequence ID" value="HpaP808083"/>
    <property type="gene ID" value="HpaG808083"/>
</dbReference>
<feature type="region of interest" description="Disordered" evidence="1">
    <location>
        <begin position="38"/>
        <end position="59"/>
    </location>
</feature>
<evidence type="ECO:0000256" key="1">
    <source>
        <dbReference type="SAM" id="MobiDB-lite"/>
    </source>
</evidence>
<dbReference type="AlphaFoldDB" id="M4BNU5"/>
<dbReference type="HOGENOM" id="CLU_2175931_0_0_1"/>
<accession>M4BNU5</accession>
<feature type="compositionally biased region" description="Acidic residues" evidence="1">
    <location>
        <begin position="87"/>
        <end position="110"/>
    </location>
</feature>
<evidence type="ECO:0000313" key="2">
    <source>
        <dbReference type="EnsemblProtists" id="HpaP808083"/>
    </source>
</evidence>
<dbReference type="eggNOG" id="ENOG502SQS1">
    <property type="taxonomic scope" value="Eukaryota"/>
</dbReference>
<dbReference type="EMBL" id="JH598467">
    <property type="status" value="NOT_ANNOTATED_CDS"/>
    <property type="molecule type" value="Genomic_DNA"/>
</dbReference>
<dbReference type="Proteomes" id="UP000011713">
    <property type="component" value="Unassembled WGS sequence"/>
</dbReference>
<sequence length="110" mass="12702">MAAKFSMANTSGLFDSAAHVEASDRMQNAMEVLKVNNQRQEKAREQQMEQENREEAHQVRRVNEALAAKLVQQKEDRTYVGMHHEIDDLDSDDETMLNELNDDPELERSL</sequence>
<protein>
    <submittedName>
        <fullName evidence="2">Uncharacterized protein</fullName>
    </submittedName>
</protein>
<feature type="compositionally biased region" description="Basic and acidic residues" evidence="1">
    <location>
        <begin position="39"/>
        <end position="59"/>
    </location>
</feature>
<feature type="region of interest" description="Disordered" evidence="1">
    <location>
        <begin position="84"/>
        <end position="110"/>
    </location>
</feature>
<reference evidence="2" key="2">
    <citation type="submission" date="2015-06" db="UniProtKB">
        <authorList>
            <consortium name="EnsemblProtists"/>
        </authorList>
    </citation>
    <scope>IDENTIFICATION</scope>
    <source>
        <strain evidence="2">Emoy2</strain>
    </source>
</reference>
<name>M4BNU5_HYAAE</name>
<dbReference type="InParanoid" id="M4BNU5"/>
<evidence type="ECO:0000313" key="3">
    <source>
        <dbReference type="Proteomes" id="UP000011713"/>
    </source>
</evidence>
<reference evidence="3" key="1">
    <citation type="journal article" date="2010" name="Science">
        <title>Signatures of adaptation to obligate biotrophy in the Hyaloperonospora arabidopsidis genome.</title>
        <authorList>
            <person name="Baxter L."/>
            <person name="Tripathy S."/>
            <person name="Ishaque N."/>
            <person name="Boot N."/>
            <person name="Cabral A."/>
            <person name="Kemen E."/>
            <person name="Thines M."/>
            <person name="Ah-Fong A."/>
            <person name="Anderson R."/>
            <person name="Badejoko W."/>
            <person name="Bittner-Eddy P."/>
            <person name="Boore J.L."/>
            <person name="Chibucos M.C."/>
            <person name="Coates M."/>
            <person name="Dehal P."/>
            <person name="Delehaunty K."/>
            <person name="Dong S."/>
            <person name="Downton P."/>
            <person name="Dumas B."/>
            <person name="Fabro G."/>
            <person name="Fronick C."/>
            <person name="Fuerstenberg S.I."/>
            <person name="Fulton L."/>
            <person name="Gaulin E."/>
            <person name="Govers F."/>
            <person name="Hughes L."/>
            <person name="Humphray S."/>
            <person name="Jiang R.H."/>
            <person name="Judelson H."/>
            <person name="Kamoun S."/>
            <person name="Kyung K."/>
            <person name="Meijer H."/>
            <person name="Minx P."/>
            <person name="Morris P."/>
            <person name="Nelson J."/>
            <person name="Phuntumart V."/>
            <person name="Qutob D."/>
            <person name="Rehmany A."/>
            <person name="Rougon-Cardoso A."/>
            <person name="Ryden P."/>
            <person name="Torto-Alalibo T."/>
            <person name="Studholme D."/>
            <person name="Wang Y."/>
            <person name="Win J."/>
            <person name="Wood J."/>
            <person name="Clifton S.W."/>
            <person name="Rogers J."/>
            <person name="Van den Ackerveken G."/>
            <person name="Jones J.D."/>
            <person name="McDowell J.M."/>
            <person name="Beynon J."/>
            <person name="Tyler B.M."/>
        </authorList>
    </citation>
    <scope>NUCLEOTIDE SEQUENCE [LARGE SCALE GENOMIC DNA]</scope>
    <source>
        <strain evidence="3">Emoy2</strain>
    </source>
</reference>
<keyword evidence="3" id="KW-1185">Reference proteome</keyword>
<dbReference type="OMA" id="GMHHEID"/>